<protein>
    <submittedName>
        <fullName evidence="2">Predicted protein</fullName>
    </submittedName>
</protein>
<feature type="region of interest" description="Disordered" evidence="1">
    <location>
        <begin position="57"/>
        <end position="138"/>
    </location>
</feature>
<keyword evidence="3" id="KW-1185">Reference proteome</keyword>
<feature type="compositionally biased region" description="Low complexity" evidence="1">
    <location>
        <begin position="103"/>
        <end position="132"/>
    </location>
</feature>
<dbReference type="InParanoid" id="E5ADD3"/>
<sequence length="211" mass="22984">MDDQQQHHTTTAVEVVQALPSSEDSKPSPLNLDMAILSTIQDDVKPQYDSPLYTEINIPLPRLPTPHALQSSNNTSTQSQSHYKPQQQSQSQPQPHRSRPRSRTLSSLSPFRRPLTSPSPPAAGSGAPATATEEQWPRIRKEVVKSKEIHAMMDLTHHGKKKSRRGTIDALAVVPAVLVLSAELFTPGDGQGEGRSAGRGGAVGRWRDGII</sequence>
<accession>E5ADD3</accession>
<organism evidence="2 3">
    <name type="scientific">Leptosphaeria maculans (strain JN3 / isolate v23.1.3 / race Av1-4-5-6-7-8)</name>
    <name type="common">Blackleg fungus</name>
    <name type="synonym">Phoma lingam</name>
    <dbReference type="NCBI Taxonomy" id="985895"/>
    <lineage>
        <taxon>Eukaryota</taxon>
        <taxon>Fungi</taxon>
        <taxon>Dikarya</taxon>
        <taxon>Ascomycota</taxon>
        <taxon>Pezizomycotina</taxon>
        <taxon>Dothideomycetes</taxon>
        <taxon>Pleosporomycetidae</taxon>
        <taxon>Pleosporales</taxon>
        <taxon>Pleosporineae</taxon>
        <taxon>Leptosphaeriaceae</taxon>
        <taxon>Plenodomus</taxon>
        <taxon>Plenodomus lingam/Leptosphaeria maculans species complex</taxon>
    </lineage>
</organism>
<dbReference type="RefSeq" id="XP_003844701.1">
    <property type="nucleotide sequence ID" value="XM_003844653.1"/>
</dbReference>
<dbReference type="OMA" id="MDLRHQS"/>
<dbReference type="HOGENOM" id="CLU_105490_0_0_1"/>
<dbReference type="EMBL" id="FP929139">
    <property type="protein sequence ID" value="CBY01222.1"/>
    <property type="molecule type" value="Genomic_DNA"/>
</dbReference>
<evidence type="ECO:0000313" key="3">
    <source>
        <dbReference type="Proteomes" id="UP000002668"/>
    </source>
</evidence>
<evidence type="ECO:0000256" key="1">
    <source>
        <dbReference type="SAM" id="MobiDB-lite"/>
    </source>
</evidence>
<dbReference type="OrthoDB" id="3799784at2759"/>
<feature type="region of interest" description="Disordered" evidence="1">
    <location>
        <begin position="1"/>
        <end position="30"/>
    </location>
</feature>
<reference evidence="3" key="1">
    <citation type="journal article" date="2011" name="Nat. Commun.">
        <title>Effector diversification within compartments of the Leptosphaeria maculans genome affected by Repeat-Induced Point mutations.</title>
        <authorList>
            <person name="Rouxel T."/>
            <person name="Grandaubert J."/>
            <person name="Hane J.K."/>
            <person name="Hoede C."/>
            <person name="van de Wouw A.P."/>
            <person name="Couloux A."/>
            <person name="Dominguez V."/>
            <person name="Anthouard V."/>
            <person name="Bally P."/>
            <person name="Bourras S."/>
            <person name="Cozijnsen A.J."/>
            <person name="Ciuffetti L.M."/>
            <person name="Degrave A."/>
            <person name="Dilmaghani A."/>
            <person name="Duret L."/>
            <person name="Fudal I."/>
            <person name="Goodwin S.B."/>
            <person name="Gout L."/>
            <person name="Glaser N."/>
            <person name="Linglin J."/>
            <person name="Kema G.H.J."/>
            <person name="Lapalu N."/>
            <person name="Lawrence C.B."/>
            <person name="May K."/>
            <person name="Meyer M."/>
            <person name="Ollivier B."/>
            <person name="Poulain J."/>
            <person name="Schoch C.L."/>
            <person name="Simon A."/>
            <person name="Spatafora J.W."/>
            <person name="Stachowiak A."/>
            <person name="Turgeon B.G."/>
            <person name="Tyler B.M."/>
            <person name="Vincent D."/>
            <person name="Weissenbach J."/>
            <person name="Amselem J."/>
            <person name="Quesneville H."/>
            <person name="Oliver R.P."/>
            <person name="Wincker P."/>
            <person name="Balesdent M.-H."/>
            <person name="Howlett B.J."/>
        </authorList>
    </citation>
    <scope>NUCLEOTIDE SEQUENCE [LARGE SCALE GENOMIC DNA]</scope>
    <source>
        <strain evidence="3">JN3 / isolate v23.1.3 / race Av1-4-5-6-7-8</strain>
    </source>
</reference>
<feature type="compositionally biased region" description="Low complexity" evidence="1">
    <location>
        <begin position="70"/>
        <end position="95"/>
    </location>
</feature>
<evidence type="ECO:0000313" key="2">
    <source>
        <dbReference type="EMBL" id="CBY01222.1"/>
    </source>
</evidence>
<name>E5ADD3_LEPMJ</name>
<dbReference type="eggNOG" id="ENOG502TGYF">
    <property type="taxonomic scope" value="Eukaryota"/>
</dbReference>
<gene>
    <name evidence="2" type="ORF">LEMA_P000090.1</name>
</gene>
<dbReference type="AlphaFoldDB" id="E5ADD3"/>
<dbReference type="GeneID" id="13289563"/>
<dbReference type="VEuPathDB" id="FungiDB:LEMA_P000090.1"/>
<dbReference type="Proteomes" id="UP000002668">
    <property type="component" value="Genome"/>
</dbReference>
<proteinExistence type="predicted"/>